<feature type="domain" description="BD-FAE-like" evidence="2">
    <location>
        <begin position="80"/>
        <end position="189"/>
    </location>
</feature>
<dbReference type="AlphaFoldDB" id="A0A5C5YYF9"/>
<feature type="transmembrane region" description="Helical" evidence="1">
    <location>
        <begin position="20"/>
        <end position="42"/>
    </location>
</feature>
<evidence type="ECO:0000256" key="1">
    <source>
        <dbReference type="SAM" id="Phobius"/>
    </source>
</evidence>
<evidence type="ECO:0000259" key="2">
    <source>
        <dbReference type="Pfam" id="PF20434"/>
    </source>
</evidence>
<keyword evidence="1" id="KW-0812">Transmembrane</keyword>
<dbReference type="Pfam" id="PF20434">
    <property type="entry name" value="BD-FAE"/>
    <property type="match status" value="1"/>
</dbReference>
<accession>A0A5C5YYF9</accession>
<sequence>MRDVRLLGIVLFRSRDIVLLRNFAIVTSNIRAFLILGAVFLMPCFAHGNEPQRDVKYDTKHERNVLDFWPALKSDGLARDGPAPVFVWFHGGGFRGGDKSQLEKNRFSTLQTYQKAGYAVVSCNYPFLDEHIDHLEIANHCARAVQFIRSKARQWNIDLERLCCGGVSAGALISEVLAYHDDFQVLTAKDAVDRCSSRPTVVVSIMQPRGTKESVLPFMDKGEAPIFIYSNAANSDRIHPPLAAISIRDKARELGIPCVAIGGGRNSLPPDEKGKTWLSLQLEFCEKHLSN</sequence>
<keyword evidence="3" id="KW-0378">Hydrolase</keyword>
<proteinExistence type="predicted"/>
<dbReference type="Gene3D" id="3.40.50.1820">
    <property type="entry name" value="alpha/beta hydrolase"/>
    <property type="match status" value="1"/>
</dbReference>
<keyword evidence="1" id="KW-0472">Membrane</keyword>
<dbReference type="InterPro" id="IPR049492">
    <property type="entry name" value="BD-FAE-like_dom"/>
</dbReference>
<dbReference type="InterPro" id="IPR050466">
    <property type="entry name" value="Carboxylest/Gibb_receptor"/>
</dbReference>
<dbReference type="Proteomes" id="UP000315010">
    <property type="component" value="Unassembled WGS sequence"/>
</dbReference>
<dbReference type="SUPFAM" id="SSF53474">
    <property type="entry name" value="alpha/beta-Hydrolases"/>
    <property type="match status" value="1"/>
</dbReference>
<comment type="caution">
    <text evidence="3">The sequence shown here is derived from an EMBL/GenBank/DDBJ whole genome shotgun (WGS) entry which is preliminary data.</text>
</comment>
<dbReference type="PANTHER" id="PTHR23024:SF24">
    <property type="entry name" value="ALPHA_BETA HYDROLASE FOLD-3 DOMAIN-CONTAINING PROTEIN"/>
    <property type="match status" value="1"/>
</dbReference>
<dbReference type="InterPro" id="IPR029058">
    <property type="entry name" value="AB_hydrolase_fold"/>
</dbReference>
<protein>
    <submittedName>
        <fullName evidence="3">Alpha/beta hydrolase fold protein</fullName>
    </submittedName>
</protein>
<keyword evidence="1" id="KW-1133">Transmembrane helix</keyword>
<dbReference type="EMBL" id="SJPJ01000001">
    <property type="protein sequence ID" value="TWT79716.1"/>
    <property type="molecule type" value="Genomic_DNA"/>
</dbReference>
<evidence type="ECO:0000313" key="4">
    <source>
        <dbReference type="Proteomes" id="UP000315010"/>
    </source>
</evidence>
<dbReference type="GO" id="GO:0016787">
    <property type="term" value="F:hydrolase activity"/>
    <property type="evidence" value="ECO:0007669"/>
    <property type="project" value="UniProtKB-KW"/>
</dbReference>
<keyword evidence="4" id="KW-1185">Reference proteome</keyword>
<organism evidence="3 4">
    <name type="scientific">Novipirellula herctigrandis</name>
    <dbReference type="NCBI Taxonomy" id="2527986"/>
    <lineage>
        <taxon>Bacteria</taxon>
        <taxon>Pseudomonadati</taxon>
        <taxon>Planctomycetota</taxon>
        <taxon>Planctomycetia</taxon>
        <taxon>Pirellulales</taxon>
        <taxon>Pirellulaceae</taxon>
        <taxon>Novipirellula</taxon>
    </lineage>
</organism>
<reference evidence="3 4" key="1">
    <citation type="submission" date="2019-02" db="EMBL/GenBank/DDBJ databases">
        <title>Deep-cultivation of Planctomycetes and their phenomic and genomic characterization uncovers novel biology.</title>
        <authorList>
            <person name="Wiegand S."/>
            <person name="Jogler M."/>
            <person name="Boedeker C."/>
            <person name="Pinto D."/>
            <person name="Vollmers J."/>
            <person name="Rivas-Marin E."/>
            <person name="Kohn T."/>
            <person name="Peeters S.H."/>
            <person name="Heuer A."/>
            <person name="Rast P."/>
            <person name="Oberbeckmann S."/>
            <person name="Bunk B."/>
            <person name="Jeske O."/>
            <person name="Meyerdierks A."/>
            <person name="Storesund J.E."/>
            <person name="Kallscheuer N."/>
            <person name="Luecker S."/>
            <person name="Lage O.M."/>
            <person name="Pohl T."/>
            <person name="Merkel B.J."/>
            <person name="Hornburger P."/>
            <person name="Mueller R.-W."/>
            <person name="Bruemmer F."/>
            <person name="Labrenz M."/>
            <person name="Spormann A.M."/>
            <person name="Op Den Camp H."/>
            <person name="Overmann J."/>
            <person name="Amann R."/>
            <person name="Jetten M.S.M."/>
            <person name="Mascher T."/>
            <person name="Medema M.H."/>
            <person name="Devos D.P."/>
            <person name="Kaster A.-K."/>
            <person name="Ovreas L."/>
            <person name="Rohde M."/>
            <person name="Galperin M.Y."/>
            <person name="Jogler C."/>
        </authorList>
    </citation>
    <scope>NUCLEOTIDE SEQUENCE [LARGE SCALE GENOMIC DNA]</scope>
    <source>
        <strain evidence="3 4">CA13</strain>
    </source>
</reference>
<evidence type="ECO:0000313" key="3">
    <source>
        <dbReference type="EMBL" id="TWT79716.1"/>
    </source>
</evidence>
<name>A0A5C5YYF9_9BACT</name>
<gene>
    <name evidence="3" type="ORF">CA13_11230</name>
</gene>
<dbReference type="OrthoDB" id="265201at2"/>
<dbReference type="PANTHER" id="PTHR23024">
    <property type="entry name" value="ARYLACETAMIDE DEACETYLASE"/>
    <property type="match status" value="1"/>
</dbReference>